<comment type="caution">
    <text evidence="2">The sequence shown here is derived from an EMBL/GenBank/DDBJ whole genome shotgun (WGS) entry which is preliminary data.</text>
</comment>
<evidence type="ECO:0000313" key="2">
    <source>
        <dbReference type="EMBL" id="CAK0789567.1"/>
    </source>
</evidence>
<accession>A0ABN9PDT1</accession>
<evidence type="ECO:0000256" key="1">
    <source>
        <dbReference type="SAM" id="MobiDB-lite"/>
    </source>
</evidence>
<dbReference type="Proteomes" id="UP001189429">
    <property type="component" value="Unassembled WGS sequence"/>
</dbReference>
<evidence type="ECO:0000313" key="3">
    <source>
        <dbReference type="Proteomes" id="UP001189429"/>
    </source>
</evidence>
<dbReference type="EMBL" id="CAUYUJ010000259">
    <property type="protein sequence ID" value="CAK0789567.1"/>
    <property type="molecule type" value="Genomic_DNA"/>
</dbReference>
<name>A0ABN9PDT1_9DINO</name>
<keyword evidence="3" id="KW-1185">Reference proteome</keyword>
<feature type="region of interest" description="Disordered" evidence="1">
    <location>
        <begin position="1"/>
        <end position="20"/>
    </location>
</feature>
<reference evidence="2" key="1">
    <citation type="submission" date="2023-10" db="EMBL/GenBank/DDBJ databases">
        <authorList>
            <person name="Chen Y."/>
            <person name="Shah S."/>
            <person name="Dougan E. K."/>
            <person name="Thang M."/>
            <person name="Chan C."/>
        </authorList>
    </citation>
    <scope>NUCLEOTIDE SEQUENCE [LARGE SCALE GENOMIC DNA]</scope>
</reference>
<sequence length="111" mass="12205">MFHFMRPAPGSAPLGGPGGLRQRQLIRARGAPQTHPVMKNTACTQAQGNCEASSVSCVEAMDNVDRLQREVIADLPAHLKEGVRYLDGQYSRRAFRRATTAPRPATTYRVL</sequence>
<gene>
    <name evidence="2" type="ORF">PCOR1329_LOCUS1099</name>
</gene>
<proteinExistence type="predicted"/>
<protein>
    <submittedName>
        <fullName evidence="2">Uncharacterized protein</fullName>
    </submittedName>
</protein>
<organism evidence="2 3">
    <name type="scientific">Prorocentrum cordatum</name>
    <dbReference type="NCBI Taxonomy" id="2364126"/>
    <lineage>
        <taxon>Eukaryota</taxon>
        <taxon>Sar</taxon>
        <taxon>Alveolata</taxon>
        <taxon>Dinophyceae</taxon>
        <taxon>Prorocentrales</taxon>
        <taxon>Prorocentraceae</taxon>
        <taxon>Prorocentrum</taxon>
    </lineage>
</organism>